<dbReference type="EMBL" id="FNJL01000026">
    <property type="protein sequence ID" value="SDP77728.1"/>
    <property type="molecule type" value="Genomic_DNA"/>
</dbReference>
<gene>
    <name evidence="2" type="ORF">SAMN04489708_12614</name>
</gene>
<organism evidence="2 3">
    <name type="scientific">Paracidovorax cattleyae</name>
    <dbReference type="NCBI Taxonomy" id="80868"/>
    <lineage>
        <taxon>Bacteria</taxon>
        <taxon>Pseudomonadati</taxon>
        <taxon>Pseudomonadota</taxon>
        <taxon>Betaproteobacteria</taxon>
        <taxon>Burkholderiales</taxon>
        <taxon>Comamonadaceae</taxon>
        <taxon>Paracidovorax</taxon>
    </lineage>
</organism>
<dbReference type="OrthoDB" id="8821091at2"/>
<dbReference type="AlphaFoldDB" id="A0A1H0VHL5"/>
<keyword evidence="3" id="KW-1185">Reference proteome</keyword>
<name>A0A1H0VHL5_9BURK</name>
<accession>A0A1H0VHL5</accession>
<evidence type="ECO:0000256" key="1">
    <source>
        <dbReference type="SAM" id="MobiDB-lite"/>
    </source>
</evidence>
<dbReference type="RefSeq" id="WP_092837312.1">
    <property type="nucleotide sequence ID" value="NZ_FNJL01000026.1"/>
</dbReference>
<reference evidence="3" key="1">
    <citation type="submission" date="2016-10" db="EMBL/GenBank/DDBJ databases">
        <authorList>
            <person name="Varghese N."/>
            <person name="Submissions S."/>
        </authorList>
    </citation>
    <scope>NUCLEOTIDE SEQUENCE [LARGE SCALE GENOMIC DNA]</scope>
    <source>
        <strain evidence="3">DSM 17101</strain>
    </source>
</reference>
<protein>
    <submittedName>
        <fullName evidence="2">Uncharacterized protein</fullName>
    </submittedName>
</protein>
<feature type="region of interest" description="Disordered" evidence="1">
    <location>
        <begin position="1180"/>
        <end position="1200"/>
    </location>
</feature>
<sequence>MDQDPDTGWDSDTDSEASFDVIVDDGPIQAARRARISDITNALANTHTTEALNAMVAQATEMAWAAQGSPLPTGEEISQALLPTYNHRSSGFMQVKQALGHIEAAANAWEAAAEHHEAALSAREMLLPQAGPDPLDQQLWQLQTVAGRLRAQEKALKGLLLLRQIPPRAGAAGKSRMHEEAAARLREACSLRTNETLADLPTAVLDIDAALHQELAGIGPWMKDLLDAIGPEGKLPGVPSRLPPPGSDARDAEAIEEAWLTAYTHSCAALEDAARALLAAWSHPPDGSGPEAAVKASALTHPEARESRATLRREAALHKTMAPLLAGLQPPQEGAAAWQGTRQDAQPQAPWRQALETFGEQSLVLQRAENADRTLQAHTAPWSPAQREASRDAIGSLQARIAAAQANASGQGRAALLQLLGQLARQGLHAAQGMPHDDPATARHALAGAADAARRARDALERSGVHASMAPLTLERCSAVCAAIAQACEDMSHTPRTQTEARDHAARLQAAGQQARAAAWGDMAPAMHQLAYLCGTACNGALRSAAEMEAEVATQARTQREGALQTAMEAALLAMDRPHRPTAGTSDGQPPPVPWPLPGDLIEPLREELEATQQARSTLDEHLAGWTVAQRQESSRTIGALQERIDTARAATLEKALSALEQSFEEIWRAAAPVLSAGTEAGPLPSGTADLAVQALDAAGEFHRSLHGIDGPDLPERARIGAIAGAFAALSTTGTALRMPQDTPAQALARADVLDTAARQARETAPSDFKVPLQVWARWCDGLRTDAIGFALLHGMKAIETLYEASEADLYAATSQLRDRMLSIHELAFDLPLHFAADGSVVASAQASPAPAVPPEDLEMAARAAAIAQRATDLRADLLPVLPPGTSPEMARDYQTSRNTLSETAYAARVASGLLQLFHEASRAIAQAPADQQPRVAQQFASRALTYHQDAADALGDYLEASMQLSSRSGRQVAMIDGANVRQSERLVTLMQRSLDGLGHLLECRTIAIGIHAREANRPREVRNGLMTIADRYERATQKFEDSLEHMEQRLDVESRLPGYADIAQAEKASIEGAFGMLMWRGQFESTIVQVQVAAHWLARYLGPDLPLRTATDLKDCTEVIQHLHNALSEKNRFALRELRDDSNAHLVRKMLKASLECMQRLEAFKAPIATRAQALAAAAATASSSTTPVPAKTRHRRRR</sequence>
<evidence type="ECO:0000313" key="2">
    <source>
        <dbReference type="EMBL" id="SDP77728.1"/>
    </source>
</evidence>
<dbReference type="Proteomes" id="UP000199317">
    <property type="component" value="Unassembled WGS sequence"/>
</dbReference>
<evidence type="ECO:0000313" key="3">
    <source>
        <dbReference type="Proteomes" id="UP000199317"/>
    </source>
</evidence>
<proteinExistence type="predicted"/>
<feature type="compositionally biased region" description="Low complexity" evidence="1">
    <location>
        <begin position="1180"/>
        <end position="1192"/>
    </location>
</feature>